<organism evidence="1 2">
    <name type="scientific">Parabacteroides chinchillae</name>
    <dbReference type="NCBI Taxonomy" id="871327"/>
    <lineage>
        <taxon>Bacteria</taxon>
        <taxon>Pseudomonadati</taxon>
        <taxon>Bacteroidota</taxon>
        <taxon>Bacteroidia</taxon>
        <taxon>Bacteroidales</taxon>
        <taxon>Tannerellaceae</taxon>
        <taxon>Parabacteroides</taxon>
    </lineage>
</organism>
<accession>A0A8G2BXU0</accession>
<dbReference type="EMBL" id="FNVS01000014">
    <property type="protein sequence ID" value="SEG09365.1"/>
    <property type="molecule type" value="Genomic_DNA"/>
</dbReference>
<protein>
    <submittedName>
        <fullName evidence="1">Uncharacterized protein</fullName>
    </submittedName>
</protein>
<sequence length="92" mass="10707">MSLFLYNQSSDRRTVYIHKAWDHCSIIEEWAVESLKAVIDDGSHASSFVNAERRGQGGKDFLRYENYFIPAFSVHDKYLCTKYPKIGRKSNI</sequence>
<evidence type="ECO:0000313" key="1">
    <source>
        <dbReference type="EMBL" id="SEG09365.1"/>
    </source>
</evidence>
<dbReference type="AlphaFoldDB" id="A0A8G2BXU0"/>
<keyword evidence="2" id="KW-1185">Reference proteome</keyword>
<comment type="caution">
    <text evidence="1">The sequence shown here is derived from an EMBL/GenBank/DDBJ whole genome shotgun (WGS) entry which is preliminary data.</text>
</comment>
<proteinExistence type="predicted"/>
<evidence type="ECO:0000313" key="2">
    <source>
        <dbReference type="Proteomes" id="UP000236725"/>
    </source>
</evidence>
<name>A0A8G2BXU0_9BACT</name>
<reference evidence="1 2" key="1">
    <citation type="submission" date="2016-10" db="EMBL/GenBank/DDBJ databases">
        <authorList>
            <person name="Varghese N."/>
            <person name="Submissions S."/>
        </authorList>
    </citation>
    <scope>NUCLEOTIDE SEQUENCE [LARGE SCALE GENOMIC DNA]</scope>
    <source>
        <strain evidence="1 2">DSM 29073</strain>
    </source>
</reference>
<dbReference type="RefSeq" id="WP_146059481.1">
    <property type="nucleotide sequence ID" value="NZ_FNVS01000014.1"/>
</dbReference>
<gene>
    <name evidence="1" type="ORF">SAMN05444001_114119</name>
</gene>
<dbReference type="Proteomes" id="UP000236725">
    <property type="component" value="Unassembled WGS sequence"/>
</dbReference>